<feature type="transmembrane region" description="Helical" evidence="6">
    <location>
        <begin position="203"/>
        <end position="220"/>
    </location>
</feature>
<evidence type="ECO:0000259" key="7">
    <source>
        <dbReference type="Pfam" id="PF04116"/>
    </source>
</evidence>
<protein>
    <recommendedName>
        <fullName evidence="7">Fatty acid hydroxylase domain-containing protein</fullName>
    </recommendedName>
</protein>
<keyword evidence="3 6" id="KW-1133">Transmembrane helix</keyword>
<accession>A0A1V6QKA9</accession>
<dbReference type="OrthoDB" id="408954at2759"/>
<evidence type="ECO:0000256" key="4">
    <source>
        <dbReference type="ARBA" id="ARBA00023136"/>
    </source>
</evidence>
<evidence type="ECO:0000313" key="9">
    <source>
        <dbReference type="Proteomes" id="UP000191672"/>
    </source>
</evidence>
<evidence type="ECO:0000256" key="2">
    <source>
        <dbReference type="ARBA" id="ARBA00022692"/>
    </source>
</evidence>
<dbReference type="PANTHER" id="PTHR11863">
    <property type="entry name" value="STEROL DESATURASE"/>
    <property type="match status" value="1"/>
</dbReference>
<name>A0A1V6QKA9_9EURO</name>
<dbReference type="STRING" id="416450.A0A1V6QKA9"/>
<dbReference type="Pfam" id="PF04116">
    <property type="entry name" value="FA_hydroxylase"/>
    <property type="match status" value="1"/>
</dbReference>
<feature type="compositionally biased region" description="Basic residues" evidence="5">
    <location>
        <begin position="316"/>
        <end position="326"/>
    </location>
</feature>
<dbReference type="AlphaFoldDB" id="A0A1V6QKA9"/>
<comment type="caution">
    <text evidence="8">The sequence shown here is derived from an EMBL/GenBank/DDBJ whole genome shotgun (WGS) entry which is preliminary data.</text>
</comment>
<dbReference type="GO" id="GO:0008610">
    <property type="term" value="P:lipid biosynthetic process"/>
    <property type="evidence" value="ECO:0007669"/>
    <property type="project" value="InterPro"/>
</dbReference>
<dbReference type="GO" id="GO:0016020">
    <property type="term" value="C:membrane"/>
    <property type="evidence" value="ECO:0007669"/>
    <property type="project" value="UniProtKB-SubCell"/>
</dbReference>
<evidence type="ECO:0000256" key="5">
    <source>
        <dbReference type="SAM" id="MobiDB-lite"/>
    </source>
</evidence>
<evidence type="ECO:0000313" key="8">
    <source>
        <dbReference type="EMBL" id="OQD89631.1"/>
    </source>
</evidence>
<evidence type="ECO:0000256" key="1">
    <source>
        <dbReference type="ARBA" id="ARBA00004370"/>
    </source>
</evidence>
<evidence type="ECO:0000256" key="3">
    <source>
        <dbReference type="ARBA" id="ARBA00022989"/>
    </source>
</evidence>
<feature type="transmembrane region" description="Helical" evidence="6">
    <location>
        <begin position="52"/>
        <end position="72"/>
    </location>
</feature>
<dbReference type="InterPro" id="IPR006694">
    <property type="entry name" value="Fatty_acid_hydroxylase"/>
</dbReference>
<gene>
    <name evidence="8" type="ORF">PENANT_c002G06680</name>
</gene>
<dbReference type="Proteomes" id="UP000191672">
    <property type="component" value="Unassembled WGS sequence"/>
</dbReference>
<feature type="region of interest" description="Disordered" evidence="5">
    <location>
        <begin position="307"/>
        <end position="326"/>
    </location>
</feature>
<organism evidence="8 9">
    <name type="scientific">Penicillium antarcticum</name>
    <dbReference type="NCBI Taxonomy" id="416450"/>
    <lineage>
        <taxon>Eukaryota</taxon>
        <taxon>Fungi</taxon>
        <taxon>Dikarya</taxon>
        <taxon>Ascomycota</taxon>
        <taxon>Pezizomycotina</taxon>
        <taxon>Eurotiomycetes</taxon>
        <taxon>Eurotiomycetidae</taxon>
        <taxon>Eurotiales</taxon>
        <taxon>Aspergillaceae</taxon>
        <taxon>Penicillium</taxon>
    </lineage>
</organism>
<evidence type="ECO:0000256" key="6">
    <source>
        <dbReference type="SAM" id="Phobius"/>
    </source>
</evidence>
<sequence length="326" mass="37048">MEALFSIPMLSLFLVPVLSSYSTSLNIIFFYMTWTTLVLSHPPLRVELFGTAAVRILFYMLPSVIFFLFDVLTPSAAVVLKAQGETGLPSGRKNGKIRAREFKVAGWALLNLCLSIAAQAAIESLLVKGLGMRSAIKVSLKLPMPYEMFKDMIRGMLGREILSYVVHRYVLHSKNSYLAKYHQSWYHSLRAPFPLTAHYDHPLTYMVSTFIPTYLPAMLFRFHMLTYLLYLSIISIEETFVYSGYTIMPTNFFLGGIARRTDMHLLLGADGNFGPWGILDWIFGTTVGDTDVEDDIMGELEEHEVEDKMRRAVQSSKRKIKGGRKR</sequence>
<dbReference type="EMBL" id="MDYN01000002">
    <property type="protein sequence ID" value="OQD89631.1"/>
    <property type="molecule type" value="Genomic_DNA"/>
</dbReference>
<feature type="domain" description="Fatty acid hydroxylase" evidence="7">
    <location>
        <begin position="154"/>
        <end position="285"/>
    </location>
</feature>
<feature type="transmembrane region" description="Helical" evidence="6">
    <location>
        <begin position="12"/>
        <end position="32"/>
    </location>
</feature>
<proteinExistence type="predicted"/>
<keyword evidence="4 6" id="KW-0472">Membrane</keyword>
<dbReference type="GO" id="GO:0016491">
    <property type="term" value="F:oxidoreductase activity"/>
    <property type="evidence" value="ECO:0007669"/>
    <property type="project" value="InterPro"/>
</dbReference>
<dbReference type="InterPro" id="IPR050307">
    <property type="entry name" value="Sterol_Desaturase_Related"/>
</dbReference>
<feature type="transmembrane region" description="Helical" evidence="6">
    <location>
        <begin position="102"/>
        <end position="122"/>
    </location>
</feature>
<reference evidence="9" key="1">
    <citation type="journal article" date="2017" name="Nat. Microbiol.">
        <title>Global analysis of biosynthetic gene clusters reveals vast potential of secondary metabolite production in Penicillium species.</title>
        <authorList>
            <person name="Nielsen J.C."/>
            <person name="Grijseels S."/>
            <person name="Prigent S."/>
            <person name="Ji B."/>
            <person name="Dainat J."/>
            <person name="Nielsen K.F."/>
            <person name="Frisvad J.C."/>
            <person name="Workman M."/>
            <person name="Nielsen J."/>
        </authorList>
    </citation>
    <scope>NUCLEOTIDE SEQUENCE [LARGE SCALE GENOMIC DNA]</scope>
    <source>
        <strain evidence="9">IBT 31811</strain>
    </source>
</reference>
<keyword evidence="2 6" id="KW-0812">Transmembrane</keyword>
<dbReference type="GO" id="GO:0005506">
    <property type="term" value="F:iron ion binding"/>
    <property type="evidence" value="ECO:0007669"/>
    <property type="project" value="InterPro"/>
</dbReference>
<keyword evidence="9" id="KW-1185">Reference proteome</keyword>
<comment type="subcellular location">
    <subcellularLocation>
        <location evidence="1">Membrane</location>
    </subcellularLocation>
</comment>